<dbReference type="RefSeq" id="WP_143433303.1">
    <property type="nucleotide sequence ID" value="NZ_CP011307.1"/>
</dbReference>
<evidence type="ECO:0000313" key="1">
    <source>
        <dbReference type="EMBL" id="ALP95670.1"/>
    </source>
</evidence>
<sequence>MKIVPQSLILFDQGYPDAKFLAFLQGNGGRFPMRCKMKWNYVIDETQSDDFMLDLNQDVSLRVIRVWLPSGETETLIINLLDLRYEQFMPLYFRR</sequence>
<dbReference type="EMBL" id="CP011307">
    <property type="protein sequence ID" value="ALP95670.1"/>
    <property type="molecule type" value="Genomic_DNA"/>
</dbReference>
<evidence type="ECO:0008006" key="3">
    <source>
        <dbReference type="Google" id="ProtNLM"/>
    </source>
</evidence>
<reference evidence="2" key="2">
    <citation type="submission" date="2015-04" db="EMBL/GenBank/DDBJ databases">
        <title>A butyrogenic pathway from the amino acid lysine in a human gut commensal.</title>
        <authorList>
            <person name="de Vos W.M."/>
            <person name="Bui N.T.P."/>
            <person name="Plugge C.M."/>
            <person name="Ritari J."/>
        </authorList>
    </citation>
    <scope>NUCLEOTIDE SEQUENCE [LARGE SCALE GENOMIC DNA]</scope>
    <source>
        <strain evidence="2">AF211</strain>
    </source>
</reference>
<accession>A0A0S2W8J2</accession>
<dbReference type="STRING" id="1297617.IB211_03282c"/>
<dbReference type="AlphaFoldDB" id="A0A0S2W8J2"/>
<reference evidence="1 2" key="1">
    <citation type="journal article" date="2015" name="Nat. Commun.">
        <title>Production of butyrate from lysine and the Amadori product fructoselysine by a human gut commensal.</title>
        <authorList>
            <person name="Bui T.P."/>
            <person name="Ritari J."/>
            <person name="Boeren S."/>
            <person name="de Waard P."/>
            <person name="Plugge C.M."/>
            <person name="de Vos W.M."/>
        </authorList>
    </citation>
    <scope>NUCLEOTIDE SEQUENCE [LARGE SCALE GENOMIC DNA]</scope>
    <source>
        <strain evidence="1 2">AF211</strain>
    </source>
</reference>
<dbReference type="Proteomes" id="UP000064844">
    <property type="component" value="Chromosome"/>
</dbReference>
<proteinExistence type="predicted"/>
<evidence type="ECO:0000313" key="2">
    <source>
        <dbReference type="Proteomes" id="UP000064844"/>
    </source>
</evidence>
<organism evidence="1 2">
    <name type="scientific">Intestinimonas butyriciproducens</name>
    <dbReference type="NCBI Taxonomy" id="1297617"/>
    <lineage>
        <taxon>Bacteria</taxon>
        <taxon>Bacillati</taxon>
        <taxon>Bacillota</taxon>
        <taxon>Clostridia</taxon>
        <taxon>Eubacteriales</taxon>
        <taxon>Intestinimonas</taxon>
    </lineage>
</organism>
<name>A0A0S2W8J2_9FIRM</name>
<dbReference type="KEGG" id="ibu:IB211_03282c"/>
<gene>
    <name evidence="1" type="ORF">IB211_03282c</name>
</gene>
<protein>
    <recommendedName>
        <fullName evidence="3">Transposase IS4-like domain-containing protein</fullName>
    </recommendedName>
</protein>
<keyword evidence="2" id="KW-1185">Reference proteome</keyword>